<reference evidence="2" key="2">
    <citation type="submission" date="2021-09" db="EMBL/GenBank/DDBJ databases">
        <authorList>
            <person name="Gilroy R."/>
        </authorList>
    </citation>
    <scope>NUCLEOTIDE SEQUENCE</scope>
    <source>
        <strain evidence="2">CHK192-2623</strain>
    </source>
</reference>
<name>A0A921EM18_LACJH</name>
<dbReference type="PANTHER" id="PTHR39203:SF1">
    <property type="entry name" value="CYTOPLASMIC PROTEIN"/>
    <property type="match status" value="1"/>
</dbReference>
<dbReference type="InterPro" id="IPR009326">
    <property type="entry name" value="DUF984"/>
</dbReference>
<dbReference type="PANTHER" id="PTHR39203">
    <property type="entry name" value="CYTOPLASMIC PROTEIN-RELATED"/>
    <property type="match status" value="1"/>
</dbReference>
<dbReference type="InterPro" id="IPR015947">
    <property type="entry name" value="PUA-like_sf"/>
</dbReference>
<dbReference type="PIRSF" id="PIRSF021320">
    <property type="entry name" value="DUF984"/>
    <property type="match status" value="1"/>
</dbReference>
<dbReference type="Gene3D" id="3.10.400.10">
    <property type="entry name" value="Sulfate adenylyltransferase"/>
    <property type="match status" value="1"/>
</dbReference>
<protein>
    <submittedName>
        <fullName evidence="2">ASCH domain-containing protein</fullName>
    </submittedName>
</protein>
<dbReference type="InterPro" id="IPR007374">
    <property type="entry name" value="ASCH_domain"/>
</dbReference>
<dbReference type="EMBL" id="DYYQ01000053">
    <property type="protein sequence ID" value="HJE50065.1"/>
    <property type="molecule type" value="Genomic_DNA"/>
</dbReference>
<accession>A0A921EM18</accession>
<evidence type="ECO:0000313" key="3">
    <source>
        <dbReference type="Proteomes" id="UP000732527"/>
    </source>
</evidence>
<gene>
    <name evidence="2" type="ORF">K8V69_07870</name>
</gene>
<comment type="caution">
    <text evidence="2">The sequence shown here is derived from an EMBL/GenBank/DDBJ whole genome shotgun (WGS) entry which is preliminary data.</text>
</comment>
<reference evidence="2" key="1">
    <citation type="journal article" date="2021" name="PeerJ">
        <title>Extensive microbial diversity within the chicken gut microbiome revealed by metagenomics and culture.</title>
        <authorList>
            <person name="Gilroy R."/>
            <person name="Ravi A."/>
            <person name="Getino M."/>
            <person name="Pursley I."/>
            <person name="Horton D.L."/>
            <person name="Alikhan N.F."/>
            <person name="Baker D."/>
            <person name="Gharbi K."/>
            <person name="Hall N."/>
            <person name="Watson M."/>
            <person name="Adriaenssens E.M."/>
            <person name="Foster-Nyarko E."/>
            <person name="Jarju S."/>
            <person name="Secka A."/>
            <person name="Antonio M."/>
            <person name="Oren A."/>
            <person name="Chaudhuri R.R."/>
            <person name="La Ragione R."/>
            <person name="Hildebrand F."/>
            <person name="Pallen M.J."/>
        </authorList>
    </citation>
    <scope>NUCLEOTIDE SEQUENCE</scope>
    <source>
        <strain evidence="2">CHK192-2623</strain>
    </source>
</reference>
<dbReference type="Proteomes" id="UP000732527">
    <property type="component" value="Unassembled WGS sequence"/>
</dbReference>
<dbReference type="SMART" id="SM01022">
    <property type="entry name" value="ASCH"/>
    <property type="match status" value="1"/>
</dbReference>
<dbReference type="SUPFAM" id="SSF88697">
    <property type="entry name" value="PUA domain-like"/>
    <property type="match status" value="1"/>
</dbReference>
<sequence>MNKQLKQFWQDFCQSHNLECDTPVEAWAFGATAEDADELAELVNRGIKTATTSAYELYDKNEKIPQVGEWSIVLNSKEEPVCVIQDKVVEIIPYDLISKEHAYHEGEGDRSYEYWRRAHDDFFDWEYREAGKVFYPQAPMVCEVFEKIE</sequence>
<feature type="domain" description="ASCH" evidence="1">
    <location>
        <begin position="27"/>
        <end position="149"/>
    </location>
</feature>
<evidence type="ECO:0000313" key="2">
    <source>
        <dbReference type="EMBL" id="HJE50065.1"/>
    </source>
</evidence>
<dbReference type="AlphaFoldDB" id="A0A921EM18"/>
<proteinExistence type="predicted"/>
<dbReference type="CDD" id="cd06553">
    <property type="entry name" value="ASCH_Ef3133_like"/>
    <property type="match status" value="1"/>
</dbReference>
<dbReference type="Pfam" id="PF04266">
    <property type="entry name" value="ASCH"/>
    <property type="match status" value="1"/>
</dbReference>
<evidence type="ECO:0000259" key="1">
    <source>
        <dbReference type="SMART" id="SM01022"/>
    </source>
</evidence>
<organism evidence="2 3">
    <name type="scientific">Lactobacillus johnsonii</name>
    <dbReference type="NCBI Taxonomy" id="33959"/>
    <lineage>
        <taxon>Bacteria</taxon>
        <taxon>Bacillati</taxon>
        <taxon>Bacillota</taxon>
        <taxon>Bacilli</taxon>
        <taxon>Lactobacillales</taxon>
        <taxon>Lactobacillaceae</taxon>
        <taxon>Lactobacillus</taxon>
    </lineage>
</organism>